<proteinExistence type="predicted"/>
<gene>
    <name evidence="2" type="ORF">Y1Q_0024000</name>
</gene>
<dbReference type="Proteomes" id="UP000050525">
    <property type="component" value="Unassembled WGS sequence"/>
</dbReference>
<organism evidence="2 3">
    <name type="scientific">Alligator mississippiensis</name>
    <name type="common">American alligator</name>
    <dbReference type="NCBI Taxonomy" id="8496"/>
    <lineage>
        <taxon>Eukaryota</taxon>
        <taxon>Metazoa</taxon>
        <taxon>Chordata</taxon>
        <taxon>Craniata</taxon>
        <taxon>Vertebrata</taxon>
        <taxon>Euteleostomi</taxon>
        <taxon>Archelosauria</taxon>
        <taxon>Archosauria</taxon>
        <taxon>Crocodylia</taxon>
        <taxon>Alligatoridae</taxon>
        <taxon>Alligatorinae</taxon>
        <taxon>Alligator</taxon>
    </lineage>
</organism>
<dbReference type="EMBL" id="AKHW03004735">
    <property type="protein sequence ID" value="KYO28816.1"/>
    <property type="molecule type" value="Genomic_DNA"/>
</dbReference>
<feature type="compositionally biased region" description="Basic and acidic residues" evidence="1">
    <location>
        <begin position="24"/>
        <end position="41"/>
    </location>
</feature>
<keyword evidence="3" id="KW-1185">Reference proteome</keyword>
<evidence type="ECO:0000256" key="1">
    <source>
        <dbReference type="SAM" id="MobiDB-lite"/>
    </source>
</evidence>
<reference evidence="2 3" key="1">
    <citation type="journal article" date="2012" name="Genome Biol.">
        <title>Sequencing three crocodilian genomes to illuminate the evolution of archosaurs and amniotes.</title>
        <authorList>
            <person name="St John J.A."/>
            <person name="Braun E.L."/>
            <person name="Isberg S.R."/>
            <person name="Miles L.G."/>
            <person name="Chong A.Y."/>
            <person name="Gongora J."/>
            <person name="Dalzell P."/>
            <person name="Moran C."/>
            <person name="Bed'hom B."/>
            <person name="Abzhanov A."/>
            <person name="Burgess S.C."/>
            <person name="Cooksey A.M."/>
            <person name="Castoe T.A."/>
            <person name="Crawford N.G."/>
            <person name="Densmore L.D."/>
            <person name="Drew J.C."/>
            <person name="Edwards S.V."/>
            <person name="Faircloth B.C."/>
            <person name="Fujita M.K."/>
            <person name="Greenwold M.J."/>
            <person name="Hoffmann F.G."/>
            <person name="Howard J.M."/>
            <person name="Iguchi T."/>
            <person name="Janes D.E."/>
            <person name="Khan S.Y."/>
            <person name="Kohno S."/>
            <person name="de Koning A.J."/>
            <person name="Lance S.L."/>
            <person name="McCarthy F.M."/>
            <person name="McCormack J.E."/>
            <person name="Merchant M.E."/>
            <person name="Peterson D.G."/>
            <person name="Pollock D.D."/>
            <person name="Pourmand N."/>
            <person name="Raney B.J."/>
            <person name="Roessler K.A."/>
            <person name="Sanford J.R."/>
            <person name="Sawyer R.H."/>
            <person name="Schmidt C.J."/>
            <person name="Triplett E.W."/>
            <person name="Tuberville T.D."/>
            <person name="Venegas-Anaya M."/>
            <person name="Howard J.T."/>
            <person name="Jarvis E.D."/>
            <person name="Guillette L.J.Jr."/>
            <person name="Glenn T.C."/>
            <person name="Green R.E."/>
            <person name="Ray D.A."/>
        </authorList>
    </citation>
    <scope>NUCLEOTIDE SEQUENCE [LARGE SCALE GENOMIC DNA]</scope>
    <source>
        <strain evidence="2">KSC_2009_1</strain>
    </source>
</reference>
<name>A0A151MW97_ALLMI</name>
<dbReference type="AlphaFoldDB" id="A0A151MW97"/>
<evidence type="ECO:0000313" key="3">
    <source>
        <dbReference type="Proteomes" id="UP000050525"/>
    </source>
</evidence>
<protein>
    <submittedName>
        <fullName evidence="2">Uncharacterized protein</fullName>
    </submittedName>
</protein>
<accession>A0A151MW97</accession>
<evidence type="ECO:0000313" key="2">
    <source>
        <dbReference type="EMBL" id="KYO28816.1"/>
    </source>
</evidence>
<sequence length="104" mass="10975">MLGLLFPGHPAGSDLPQNPGGERPAQDHRPAEGADHQRRGGQDVPHSETSLHLCKAGAAHLSPAGSLEASRGSGAQAMDSPCFQEVLSSQRPAWAETRPRHGER</sequence>
<comment type="caution">
    <text evidence="2">The sequence shown here is derived from an EMBL/GenBank/DDBJ whole genome shotgun (WGS) entry which is preliminary data.</text>
</comment>
<feature type="region of interest" description="Disordered" evidence="1">
    <location>
        <begin position="1"/>
        <end position="104"/>
    </location>
</feature>